<dbReference type="RefSeq" id="WP_066080010.1">
    <property type="nucleotide sequence ID" value="NZ_FRDK01000003.1"/>
</dbReference>
<evidence type="ECO:0000313" key="3">
    <source>
        <dbReference type="Proteomes" id="UP000077164"/>
    </source>
</evidence>
<evidence type="ECO:0000313" key="2">
    <source>
        <dbReference type="EMBL" id="OAB27991.1"/>
    </source>
</evidence>
<proteinExistence type="predicted"/>
<accession>A0A167X3C4</accession>
<dbReference type="STRING" id="249352.SAMN05444395_103191"/>
<gene>
    <name evidence="2" type="ORF">FBFR_09045</name>
</gene>
<feature type="chain" id="PRO_5007894232" description="Lipoprotein" evidence="1">
    <location>
        <begin position="19"/>
        <end position="284"/>
    </location>
</feature>
<feature type="signal peptide" evidence="1">
    <location>
        <begin position="1"/>
        <end position="18"/>
    </location>
</feature>
<name>A0A167X3C4_9FLAO</name>
<organism evidence="2 3">
    <name type="scientific">Flavobacterium fryxellicola</name>
    <dbReference type="NCBI Taxonomy" id="249352"/>
    <lineage>
        <taxon>Bacteria</taxon>
        <taxon>Pseudomonadati</taxon>
        <taxon>Bacteroidota</taxon>
        <taxon>Flavobacteriia</taxon>
        <taxon>Flavobacteriales</taxon>
        <taxon>Flavobacteriaceae</taxon>
        <taxon>Flavobacterium</taxon>
    </lineage>
</organism>
<protein>
    <recommendedName>
        <fullName evidence="4">Lipoprotein</fullName>
    </recommendedName>
</protein>
<evidence type="ECO:0000256" key="1">
    <source>
        <dbReference type="SAM" id="SignalP"/>
    </source>
</evidence>
<keyword evidence="3" id="KW-1185">Reference proteome</keyword>
<keyword evidence="1" id="KW-0732">Signal</keyword>
<comment type="caution">
    <text evidence="2">The sequence shown here is derived from an EMBL/GenBank/DDBJ whole genome shotgun (WGS) entry which is preliminary data.</text>
</comment>
<sequence>MKTTIIILIIFLSLRFFSSCDTSDKIENTTALSVKDITVDSKIDASLDDIINIVEDQYAVQQSTANKTKTTIKSFLPECATVNTILANDTWKRTIDFNAVGCTLPNGNSIKGKITIRFSNDFNAISRTLSYSFDNFYHNGKLLQGNKSISYSLKTTKLFATVHPVSILTVDMKITFEDGKIYTRTGTKTKEMIEGNNTPLSWEDTIFLVTGNSTTLFPNGTSISRVITTPLRYVLRCKSIFPVEGILTITKNKSEGTLDFGKGTCDNLAILTIDGVATEIILEK</sequence>
<evidence type="ECO:0008006" key="4">
    <source>
        <dbReference type="Google" id="ProtNLM"/>
    </source>
</evidence>
<dbReference type="OrthoDB" id="1114031at2"/>
<dbReference type="EMBL" id="LVJE01000013">
    <property type="protein sequence ID" value="OAB27991.1"/>
    <property type="molecule type" value="Genomic_DNA"/>
</dbReference>
<reference evidence="2 3" key="1">
    <citation type="submission" date="2016-03" db="EMBL/GenBank/DDBJ databases">
        <title>Draft genome sequence of Flavobacterium fryxellicola DSM 16209.</title>
        <authorList>
            <person name="Shin S.-K."/>
            <person name="Yi H."/>
        </authorList>
    </citation>
    <scope>NUCLEOTIDE SEQUENCE [LARGE SCALE GENOMIC DNA]</scope>
    <source>
        <strain evidence="2 3">DSM 16209</strain>
    </source>
</reference>
<dbReference type="Proteomes" id="UP000077164">
    <property type="component" value="Unassembled WGS sequence"/>
</dbReference>
<dbReference type="AlphaFoldDB" id="A0A167X3C4"/>